<name>A0A2N5XZD9_9GAMM</name>
<keyword evidence="2" id="KW-0732">Signal</keyword>
<feature type="signal peptide" evidence="2">
    <location>
        <begin position="1"/>
        <end position="25"/>
    </location>
</feature>
<keyword evidence="5" id="KW-1185">Reference proteome</keyword>
<comment type="caution">
    <text evidence="4">The sequence shown here is derived from an EMBL/GenBank/DDBJ whole genome shotgun (WGS) entry which is preliminary data.</text>
</comment>
<dbReference type="InterPro" id="IPR013424">
    <property type="entry name" value="Ice-binding_C"/>
</dbReference>
<evidence type="ECO:0000313" key="5">
    <source>
        <dbReference type="Proteomes" id="UP000234845"/>
    </source>
</evidence>
<sequence length="344" mass="36765">MKYLLKPAVAATALAVTVFAGNAAAVPLSQLYFSQSAGWVDPRADGDTNTGFFGGTNTEFSMTGTEASGGAGPGPDGTYTGMQWRGAPGTTSDPNPFSQISIESYNDTESNSLYGASGTSVSDLNQEFANTGQWNAGEFWVIDELIQENNVLFGPASQFPNPLWRADTLADLRIFTNAGRTTQLLRDFPSTTRIEFWETVNTEGFDDCTPTDPYATIDDEPWGPCADRYRVGLGEFAAISEALDGYLYTISFTLFPGAVEDSAGNVITDGSGNPISTIVDVDPTGTGEFIDVYTPEIAPGFSKLYVAASWNVQKIPEPSILGLFGIGMLGLGLTAARRRKHKQS</sequence>
<feature type="chain" id="PRO_5014775687" description="Ice-binding protein C-terminal domain-containing protein" evidence="2">
    <location>
        <begin position="26"/>
        <end position="344"/>
    </location>
</feature>
<reference evidence="5" key="1">
    <citation type="submission" date="2017-11" db="EMBL/GenBank/DDBJ databases">
        <title>The draft genome sequence of Chromatocurvus sp. F02.</title>
        <authorList>
            <person name="Du Z.-J."/>
            <person name="Chang Y.-Q."/>
        </authorList>
    </citation>
    <scope>NUCLEOTIDE SEQUENCE [LARGE SCALE GENOMIC DNA]</scope>
    <source>
        <strain evidence="5">F02</strain>
    </source>
</reference>
<proteinExistence type="predicted"/>
<evidence type="ECO:0000259" key="3">
    <source>
        <dbReference type="Pfam" id="PF07589"/>
    </source>
</evidence>
<dbReference type="Proteomes" id="UP000234845">
    <property type="component" value="Unassembled WGS sequence"/>
</dbReference>
<accession>A0A2N5XZD9</accession>
<dbReference type="OrthoDB" id="5761227at2"/>
<dbReference type="RefSeq" id="WP_101522305.1">
    <property type="nucleotide sequence ID" value="NZ_PKLZ01000012.1"/>
</dbReference>
<feature type="compositionally biased region" description="Polar residues" evidence="1">
    <location>
        <begin position="89"/>
        <end position="101"/>
    </location>
</feature>
<dbReference type="AlphaFoldDB" id="A0A2N5XZD9"/>
<evidence type="ECO:0000256" key="2">
    <source>
        <dbReference type="SAM" id="SignalP"/>
    </source>
</evidence>
<dbReference type="EMBL" id="PKLZ01000012">
    <property type="protein sequence ID" value="PLW81506.1"/>
    <property type="molecule type" value="Genomic_DNA"/>
</dbReference>
<evidence type="ECO:0000256" key="1">
    <source>
        <dbReference type="SAM" id="MobiDB-lite"/>
    </source>
</evidence>
<gene>
    <name evidence="4" type="ORF">CWI75_14815</name>
</gene>
<feature type="region of interest" description="Disordered" evidence="1">
    <location>
        <begin position="64"/>
        <end position="101"/>
    </location>
</feature>
<dbReference type="NCBIfam" id="TIGR02595">
    <property type="entry name" value="PEP_CTERM"/>
    <property type="match status" value="1"/>
</dbReference>
<protein>
    <recommendedName>
        <fullName evidence="3">Ice-binding protein C-terminal domain-containing protein</fullName>
    </recommendedName>
</protein>
<feature type="domain" description="Ice-binding protein C-terminal" evidence="3">
    <location>
        <begin position="315"/>
        <end position="339"/>
    </location>
</feature>
<organism evidence="4 5">
    <name type="scientific">Kineobactrum sediminis</name>
    <dbReference type="NCBI Taxonomy" id="1905677"/>
    <lineage>
        <taxon>Bacteria</taxon>
        <taxon>Pseudomonadati</taxon>
        <taxon>Pseudomonadota</taxon>
        <taxon>Gammaproteobacteria</taxon>
        <taxon>Cellvibrionales</taxon>
        <taxon>Halieaceae</taxon>
        <taxon>Kineobactrum</taxon>
    </lineage>
</organism>
<dbReference type="Pfam" id="PF07589">
    <property type="entry name" value="PEP-CTERM"/>
    <property type="match status" value="1"/>
</dbReference>
<evidence type="ECO:0000313" key="4">
    <source>
        <dbReference type="EMBL" id="PLW81506.1"/>
    </source>
</evidence>